<protein>
    <submittedName>
        <fullName evidence="2">Uncharacterized protein</fullName>
    </submittedName>
</protein>
<reference evidence="2 3" key="1">
    <citation type="submission" date="2024-02" db="EMBL/GenBank/DDBJ databases">
        <authorList>
            <person name="Chen Y."/>
            <person name="Shah S."/>
            <person name="Dougan E. K."/>
            <person name="Thang M."/>
            <person name="Chan C."/>
        </authorList>
    </citation>
    <scope>NUCLEOTIDE SEQUENCE [LARGE SCALE GENOMIC DNA]</scope>
</reference>
<feature type="region of interest" description="Disordered" evidence="1">
    <location>
        <begin position="105"/>
        <end position="204"/>
    </location>
</feature>
<dbReference type="EMBL" id="CAXAMN010024773">
    <property type="protein sequence ID" value="CAK9089790.1"/>
    <property type="molecule type" value="Genomic_DNA"/>
</dbReference>
<sequence>MMRPMVERRVKRIHHRKSCPASQETLPLKALPANVISMPDQGTVYKNCIHVTEEDLKRYGHDLTKLREHQVQPWERRHRERTLSFGESFEETCRKPAEVLDPWRNLPEPERLRPPNEGDLFLNQVVPKSPNRVAEEDDAEAEERRLSKAYQRISSNVSAASTAAQSSAAPSRDISRASSKESAKPGLQRAKTLPPRGPKSLAGPGWHQLSWRFGRWLTDGCGDPHTSPARPVDAPWTFELSIYSDDAAADNFLRWAELASLFGQSQGLHQEIMHDLLRTTLARRLLALAWQSHSNYLASLPLMSPSTSMPHTDLAVEQVRVNAQLASALDRFARGHRPTSKNPILRDHDSDDEDMDKFDLASVLKRTSHQFLPTDWFPTSQVLSKLQALLSKARESCRHQDHPFIADTPLESWVPLWVGHGESPSAREALVKQWRKTDQLDTARSLKQVRKVELLRAACQRLQFVVQISFIANCIGQAMFGAHANQEQEMSKDVRKLDDADQANGLTCPDRANCKLVHLDTTDPKEAVRYSAALQAYKAKRPKAAGLDKAHLLSLLGRLWCKAPVIKLNVEQQAGPSGSEVYIVYIGPAEVSVAHRFAPRVRRRAPRASACEKTRFMAAHRSHVWGLFEELTKGQLLEDTVLLMVEAELPSGLPTAKELLHWGGENRSPQEHAQYSELGVMCKERLLTHGRGAKVRLASSATQGPIAWVELASGACCEIFPPSRPTADGVRALLKMPPGSSVWEIRYRSDHSVEVRGAGTGRASSPRTVRRPHSADWLRETGGWHIEETRTRC</sequence>
<evidence type="ECO:0000313" key="3">
    <source>
        <dbReference type="Proteomes" id="UP001642484"/>
    </source>
</evidence>
<comment type="caution">
    <text evidence="2">The sequence shown here is derived from an EMBL/GenBank/DDBJ whole genome shotgun (WGS) entry which is preliminary data.</text>
</comment>
<gene>
    <name evidence="2" type="ORF">CCMP2556_LOCUS43190</name>
</gene>
<evidence type="ECO:0000256" key="1">
    <source>
        <dbReference type="SAM" id="MobiDB-lite"/>
    </source>
</evidence>
<feature type="compositionally biased region" description="Basic and acidic residues" evidence="1">
    <location>
        <begin position="173"/>
        <end position="183"/>
    </location>
</feature>
<feature type="compositionally biased region" description="Basic and acidic residues" evidence="1">
    <location>
        <begin position="107"/>
        <end position="116"/>
    </location>
</feature>
<evidence type="ECO:0000313" key="2">
    <source>
        <dbReference type="EMBL" id="CAK9089790.1"/>
    </source>
</evidence>
<dbReference type="Proteomes" id="UP001642484">
    <property type="component" value="Unassembled WGS sequence"/>
</dbReference>
<name>A0ABP0QNF5_9DINO</name>
<proteinExistence type="predicted"/>
<keyword evidence="3" id="KW-1185">Reference proteome</keyword>
<accession>A0ABP0QNF5</accession>
<feature type="compositionally biased region" description="Low complexity" evidence="1">
    <location>
        <begin position="154"/>
        <end position="171"/>
    </location>
</feature>
<organism evidence="2 3">
    <name type="scientific">Durusdinium trenchii</name>
    <dbReference type="NCBI Taxonomy" id="1381693"/>
    <lineage>
        <taxon>Eukaryota</taxon>
        <taxon>Sar</taxon>
        <taxon>Alveolata</taxon>
        <taxon>Dinophyceae</taxon>
        <taxon>Suessiales</taxon>
        <taxon>Symbiodiniaceae</taxon>
        <taxon>Durusdinium</taxon>
    </lineage>
</organism>